<keyword evidence="3" id="KW-0548">Nucleotidyltransferase</keyword>
<dbReference type="GO" id="GO:0006261">
    <property type="term" value="P:DNA-templated DNA replication"/>
    <property type="evidence" value="ECO:0007669"/>
    <property type="project" value="TreeGrafter"/>
</dbReference>
<reference evidence="8" key="1">
    <citation type="journal article" date="2020" name="Nature">
        <title>Giant virus diversity and host interactions through global metagenomics.</title>
        <authorList>
            <person name="Schulz F."/>
            <person name="Roux S."/>
            <person name="Paez-Espino D."/>
            <person name="Jungbluth S."/>
            <person name="Walsh D.A."/>
            <person name="Denef V.J."/>
            <person name="McMahon K.D."/>
            <person name="Konstantinidis K.T."/>
            <person name="Eloe-Fadrosh E.A."/>
            <person name="Kyrpides N.C."/>
            <person name="Woyke T."/>
        </authorList>
    </citation>
    <scope>NUCLEOTIDE SEQUENCE</scope>
    <source>
        <strain evidence="8">GVMAG-M-3300009422-16</strain>
    </source>
</reference>
<dbReference type="InterPro" id="IPR017964">
    <property type="entry name" value="DNA-dir_DNA_pol_B_CS"/>
</dbReference>
<dbReference type="InterPro" id="IPR042087">
    <property type="entry name" value="DNA_pol_B_thumb"/>
</dbReference>
<protein>
    <recommendedName>
        <fullName evidence="1">DNA-directed DNA polymerase</fullName>
        <ecNumber evidence="1">2.7.7.7</ecNumber>
    </recommendedName>
</protein>
<keyword evidence="5" id="KW-0238">DNA-binding</keyword>
<keyword evidence="2" id="KW-0808">Transferase</keyword>
<sequence>MVTNPIYLGDEGGELLNESGYDFEDITYDRYKTLFTPGGAVKGKEKLFPPKTVRYVQYRDGSKGLIPQILDYLLSARKNTRKKIKYKTIHTRDGELEGLYDSDKNIIKVDGEVITINKESIIDIKDTYNEFEQKVLDGLQQAFKVTANSLYGQLGAKTSDIYYKEIAASTTAVGRERLIIAKNFAIDTTNYPQKMDSGETIYLKNKITYGDTDSIFVEFQCLDGKGDKLIGRDARKRSIELAIYTEKKIQKNILRAPQNLEYEKTFDPFILLSKKRYVGNLYEHDPDKYKRKSMGIVLKRRDNAPIVKVIYGGIIDRIMKEKDIRPAIVFLKKSLRKLIKDYYPMKTLIVTKTLSSFYKDPDRIAHKVLADRIGERDPGNKPQINDRIPYVYIQTAKSVKLQGDRIENPQFIKEHNLKPDYEFYITNQIMKPVSQIFALCLDELPGFTKNITEFNNKYNVYLAKGKSENDSIKYMLECKRKEAAKILFRDILRILENKRENNTLITDYFINH</sequence>
<evidence type="ECO:0000256" key="4">
    <source>
        <dbReference type="ARBA" id="ARBA00022932"/>
    </source>
</evidence>
<evidence type="ECO:0000256" key="1">
    <source>
        <dbReference type="ARBA" id="ARBA00012417"/>
    </source>
</evidence>
<evidence type="ECO:0000256" key="5">
    <source>
        <dbReference type="ARBA" id="ARBA00023125"/>
    </source>
</evidence>
<dbReference type="InterPro" id="IPR023211">
    <property type="entry name" value="DNA_pol_palm_dom_sf"/>
</dbReference>
<dbReference type="GO" id="GO:0000166">
    <property type="term" value="F:nucleotide binding"/>
    <property type="evidence" value="ECO:0007669"/>
    <property type="project" value="InterPro"/>
</dbReference>
<evidence type="ECO:0000313" key="8">
    <source>
        <dbReference type="EMBL" id="QHS86823.1"/>
    </source>
</evidence>
<dbReference type="GO" id="GO:0003887">
    <property type="term" value="F:DNA-directed DNA polymerase activity"/>
    <property type="evidence" value="ECO:0007669"/>
    <property type="project" value="UniProtKB-KW"/>
</dbReference>
<evidence type="ECO:0000256" key="2">
    <source>
        <dbReference type="ARBA" id="ARBA00022679"/>
    </source>
</evidence>
<dbReference type="Pfam" id="PF00136">
    <property type="entry name" value="DNA_pol_B"/>
    <property type="match status" value="1"/>
</dbReference>
<keyword evidence="4" id="KW-0239">DNA-directed DNA polymerase</keyword>
<proteinExistence type="predicted"/>
<evidence type="ECO:0000256" key="6">
    <source>
        <dbReference type="ARBA" id="ARBA00049244"/>
    </source>
</evidence>
<dbReference type="SUPFAM" id="SSF56672">
    <property type="entry name" value="DNA/RNA polymerases"/>
    <property type="match status" value="1"/>
</dbReference>
<evidence type="ECO:0000259" key="7">
    <source>
        <dbReference type="Pfam" id="PF00136"/>
    </source>
</evidence>
<dbReference type="Gene3D" id="1.10.132.60">
    <property type="entry name" value="DNA polymerase family B, C-terminal domain"/>
    <property type="match status" value="1"/>
</dbReference>
<dbReference type="Gene3D" id="3.90.1600.10">
    <property type="entry name" value="Palm domain of DNA polymerase"/>
    <property type="match status" value="2"/>
</dbReference>
<dbReference type="AlphaFoldDB" id="A0A6C0B5R4"/>
<dbReference type="InterPro" id="IPR050240">
    <property type="entry name" value="DNA_pol_type-B"/>
</dbReference>
<name>A0A6C0B5R4_9ZZZZ</name>
<dbReference type="PANTHER" id="PTHR10322:SF23">
    <property type="entry name" value="DNA POLYMERASE DELTA CATALYTIC SUBUNIT"/>
    <property type="match status" value="1"/>
</dbReference>
<dbReference type="PROSITE" id="PS00116">
    <property type="entry name" value="DNA_POLYMERASE_B"/>
    <property type="match status" value="1"/>
</dbReference>
<feature type="domain" description="DNA-directed DNA polymerase family B multifunctional" evidence="7">
    <location>
        <begin position="123"/>
        <end position="438"/>
    </location>
</feature>
<evidence type="ECO:0000256" key="3">
    <source>
        <dbReference type="ARBA" id="ARBA00022695"/>
    </source>
</evidence>
<comment type="catalytic activity">
    <reaction evidence="6">
        <text>DNA(n) + a 2'-deoxyribonucleoside 5'-triphosphate = DNA(n+1) + diphosphate</text>
        <dbReference type="Rhea" id="RHEA:22508"/>
        <dbReference type="Rhea" id="RHEA-COMP:17339"/>
        <dbReference type="Rhea" id="RHEA-COMP:17340"/>
        <dbReference type="ChEBI" id="CHEBI:33019"/>
        <dbReference type="ChEBI" id="CHEBI:61560"/>
        <dbReference type="ChEBI" id="CHEBI:173112"/>
        <dbReference type="EC" id="2.7.7.7"/>
    </reaction>
</comment>
<dbReference type="InterPro" id="IPR006134">
    <property type="entry name" value="DNA-dir_DNA_pol_B_multi_dom"/>
</dbReference>
<dbReference type="InterPro" id="IPR043502">
    <property type="entry name" value="DNA/RNA_pol_sf"/>
</dbReference>
<dbReference type="EMBL" id="MN739063">
    <property type="protein sequence ID" value="QHS86823.1"/>
    <property type="molecule type" value="Genomic_DNA"/>
</dbReference>
<dbReference type="GO" id="GO:0003677">
    <property type="term" value="F:DNA binding"/>
    <property type="evidence" value="ECO:0007669"/>
    <property type="project" value="UniProtKB-KW"/>
</dbReference>
<organism evidence="8">
    <name type="scientific">viral metagenome</name>
    <dbReference type="NCBI Taxonomy" id="1070528"/>
    <lineage>
        <taxon>unclassified sequences</taxon>
        <taxon>metagenomes</taxon>
        <taxon>organismal metagenomes</taxon>
    </lineage>
</organism>
<dbReference type="EC" id="2.7.7.7" evidence="1"/>
<dbReference type="PANTHER" id="PTHR10322">
    <property type="entry name" value="DNA POLYMERASE CATALYTIC SUBUNIT"/>
    <property type="match status" value="1"/>
</dbReference>
<accession>A0A6C0B5R4</accession>